<organism evidence="5 6">
    <name type="scientific">[Candida] anglica</name>
    <dbReference type="NCBI Taxonomy" id="148631"/>
    <lineage>
        <taxon>Eukaryota</taxon>
        <taxon>Fungi</taxon>
        <taxon>Dikarya</taxon>
        <taxon>Ascomycota</taxon>
        <taxon>Saccharomycotina</taxon>
        <taxon>Pichiomycetes</taxon>
        <taxon>Debaryomycetaceae</taxon>
        <taxon>Kurtzmaniella</taxon>
    </lineage>
</organism>
<evidence type="ECO:0000256" key="1">
    <source>
        <dbReference type="ARBA" id="ARBA00004123"/>
    </source>
</evidence>
<keyword evidence="2" id="KW-0539">Nucleus</keyword>
<protein>
    <submittedName>
        <fullName evidence="5">Karyogamy protein Kar4p</fullName>
    </submittedName>
</protein>
<evidence type="ECO:0000313" key="5">
    <source>
        <dbReference type="EMBL" id="CAK7906782.1"/>
    </source>
</evidence>
<dbReference type="PANTHER" id="PTHR13107:SF0">
    <property type="entry name" value="N6-ADENOSINE-METHYLTRANSFERASE NON-CATALYTIC SUBUNIT"/>
    <property type="match status" value="1"/>
</dbReference>
<dbReference type="EMBL" id="OZ004257">
    <property type="protein sequence ID" value="CAK7906782.1"/>
    <property type="molecule type" value="Genomic_DNA"/>
</dbReference>
<reference evidence="5 6" key="1">
    <citation type="submission" date="2024-01" db="EMBL/GenBank/DDBJ databases">
        <authorList>
            <consortium name="Genoscope - CEA"/>
            <person name="William W."/>
        </authorList>
    </citation>
    <scope>NUCLEOTIDE SEQUENCE [LARGE SCALE GENOMIC DNA]</scope>
    <source>
        <strain evidence="5 6">29B2s-10</strain>
    </source>
</reference>
<sequence length="365" mass="41922">MSRYRSEMSTQERSSRPRAYKSHNNSGRANERSDTSRGSNNSTTSALSSTGNGSITVQVDYTNNHVHTGKLPVEFIENIQNPLEGYPKLQKLRQLKRKQVLDHATRPYGCRVAPDRIIPTLNRWINIHKLQFDVIMIGALADNQFIYPILSQLPLHRLCAKPGFLFIWATTHKIQELSKLLNSDSWGKKFRRSEELVFVPINKDSPYNQTTEFELNSKVPLFERQQWHCWMCITGTVRRSSDNHLIHCNVDTDLQIASPDATTNGCVPDNLYKVVENFSNSNRRLHIMPSYIGYNLPVRVRPGWVILSPDSTLDNFDPARYQEELIGKSLIKNRSNASSENPHYLVPQNEEIEELRPKSPIITPR</sequence>
<dbReference type="PANTHER" id="PTHR13107">
    <property type="entry name" value="N6-ADENOSINE-METHYLTRANSFERASE NON-CATALYTIC SUBUNIT"/>
    <property type="match status" value="1"/>
</dbReference>
<evidence type="ECO:0000256" key="2">
    <source>
        <dbReference type="ARBA" id="ARBA00023242"/>
    </source>
</evidence>
<keyword evidence="6" id="KW-1185">Reference proteome</keyword>
<comment type="similarity">
    <text evidence="3">Belongs to the MT-A70-like family.</text>
</comment>
<evidence type="ECO:0000313" key="6">
    <source>
        <dbReference type="Proteomes" id="UP001497600"/>
    </source>
</evidence>
<dbReference type="PROSITE" id="PS51592">
    <property type="entry name" value="SAM_MTA70L_2"/>
    <property type="match status" value="1"/>
</dbReference>
<dbReference type="InterPro" id="IPR045123">
    <property type="entry name" value="METTL14-like"/>
</dbReference>
<dbReference type="Proteomes" id="UP001497600">
    <property type="component" value="Chromosome E"/>
</dbReference>
<dbReference type="PROSITE" id="PS51143">
    <property type="entry name" value="MT_A70"/>
    <property type="match status" value="1"/>
</dbReference>
<comment type="subcellular location">
    <subcellularLocation>
        <location evidence="1">Nucleus</location>
    </subcellularLocation>
</comment>
<evidence type="ECO:0000256" key="3">
    <source>
        <dbReference type="PROSITE-ProRule" id="PRU00489"/>
    </source>
</evidence>
<feature type="region of interest" description="Disordered" evidence="4">
    <location>
        <begin position="1"/>
        <end position="54"/>
    </location>
</feature>
<feature type="compositionally biased region" description="Low complexity" evidence="4">
    <location>
        <begin position="38"/>
        <end position="54"/>
    </location>
</feature>
<dbReference type="InterPro" id="IPR007757">
    <property type="entry name" value="MT-A70-like"/>
</dbReference>
<accession>A0ABP0EC97</accession>
<proteinExistence type="inferred from homology"/>
<name>A0ABP0EC97_9ASCO</name>
<evidence type="ECO:0000256" key="4">
    <source>
        <dbReference type="SAM" id="MobiDB-lite"/>
    </source>
</evidence>
<dbReference type="Pfam" id="PF05063">
    <property type="entry name" value="MT-A70"/>
    <property type="match status" value="1"/>
</dbReference>
<gene>
    <name evidence="5" type="primary">KAR4</name>
    <name evidence="5" type="ORF">CAAN4_E02344</name>
</gene>